<feature type="compositionally biased region" description="Pro residues" evidence="1">
    <location>
        <begin position="281"/>
        <end position="293"/>
    </location>
</feature>
<protein>
    <submittedName>
        <fullName evidence="2">Uncharacterized protein</fullName>
    </submittedName>
</protein>
<evidence type="ECO:0000313" key="3">
    <source>
        <dbReference type="Proteomes" id="UP000327000"/>
    </source>
</evidence>
<dbReference type="Proteomes" id="UP000327000">
    <property type="component" value="Unassembled WGS sequence"/>
</dbReference>
<accession>A0A5N5VXN4</accession>
<sequence length="524" mass="55772">MGINSTSDQRGHVLLIAGDRAVHRRRTQLRPSTNLAALAVVPTPVLLGSTAPADLVHLDGIDSQNALLLRLRAAAATAGPLLVYLSGRLTTDRRADQLHLALTSTTTLNTRYSGFPWDWLRTELRERPPGTSTVLVDLAADKRAWLHLQSPEGRNLAAGLDLYGVVSPPGYTASPDTGSDYTRTLIEQLRQHPERPATAHLHALTVAAAPLPPGTLVLPAAPQIAAVPAARPPVTNVQRLLAGDLSVLPGRRPADTPAAPAPGHGQLPPPPAEYASAPPWRTRPPAAPAPAPAAPAEQPAVQQSRPPAAAPLTARTAAVGVPDQDARGRWVLPGHQRTETAEQPVRAAHPAQPHAPAQPVQAAPAPAPQAPVQQAPQPAPAQQDPRPHIYALAQAGRFSEAAQLAQLWEQQVLHQYGPASPQATQWCEIRADLAKQQGNFLLATQLWVSAGRTRLAHQPPDAPEVAATGKSAHYCWTQISDPRQARECGPELIALLRALPSLDRRHLSLAQQRLEFLNNTSIGS</sequence>
<feature type="compositionally biased region" description="Low complexity" evidence="1">
    <location>
        <begin position="294"/>
        <end position="318"/>
    </location>
</feature>
<dbReference type="OrthoDB" id="4328322at2"/>
<dbReference type="AlphaFoldDB" id="A0A5N5VXN4"/>
<feature type="region of interest" description="Disordered" evidence="1">
    <location>
        <begin position="247"/>
        <end position="384"/>
    </location>
</feature>
<comment type="caution">
    <text evidence="2">The sequence shown here is derived from an EMBL/GenBank/DDBJ whole genome shotgun (WGS) entry which is preliminary data.</text>
</comment>
<reference evidence="2 3" key="1">
    <citation type="journal article" date="2019" name="Microb. Cell Fact.">
        <title>Exploring novel herbicidin analogues by transcriptional regulator overexpression and MS/MS molecular networking.</title>
        <authorList>
            <person name="Shi Y."/>
            <person name="Gu R."/>
            <person name="Li Y."/>
            <person name="Wang X."/>
            <person name="Ren W."/>
            <person name="Li X."/>
            <person name="Wang L."/>
            <person name="Xie Y."/>
            <person name="Hong B."/>
        </authorList>
    </citation>
    <scope>NUCLEOTIDE SEQUENCE [LARGE SCALE GENOMIC DNA]</scope>
    <source>
        <strain evidence="2 3">US-43</strain>
    </source>
</reference>
<dbReference type="EMBL" id="VOKX01000132">
    <property type="protein sequence ID" value="KAB7833559.1"/>
    <property type="molecule type" value="Genomic_DNA"/>
</dbReference>
<evidence type="ECO:0000313" key="2">
    <source>
        <dbReference type="EMBL" id="KAB7833559.1"/>
    </source>
</evidence>
<evidence type="ECO:0000256" key="1">
    <source>
        <dbReference type="SAM" id="MobiDB-lite"/>
    </source>
</evidence>
<name>A0A5N5VXN4_STRMB</name>
<keyword evidence="3" id="KW-1185">Reference proteome</keyword>
<feature type="compositionally biased region" description="Low complexity" evidence="1">
    <location>
        <begin position="343"/>
        <end position="384"/>
    </location>
</feature>
<proteinExistence type="predicted"/>
<dbReference type="RefSeq" id="WP_152266113.1">
    <property type="nucleotide sequence ID" value="NZ_VOKX01000132.1"/>
</dbReference>
<organism evidence="2 3">
    <name type="scientific">Streptomyces mobaraensis</name>
    <name type="common">Streptoverticillium mobaraense</name>
    <dbReference type="NCBI Taxonomy" id="35621"/>
    <lineage>
        <taxon>Bacteria</taxon>
        <taxon>Bacillati</taxon>
        <taxon>Actinomycetota</taxon>
        <taxon>Actinomycetes</taxon>
        <taxon>Kitasatosporales</taxon>
        <taxon>Streptomycetaceae</taxon>
        <taxon>Streptomyces</taxon>
    </lineage>
</organism>
<feature type="compositionally biased region" description="Low complexity" evidence="1">
    <location>
        <begin position="255"/>
        <end position="266"/>
    </location>
</feature>
<gene>
    <name evidence="2" type="ORF">FRZ00_33485</name>
</gene>